<dbReference type="PANTHER" id="PTHR33408:SF2">
    <property type="entry name" value="TRANSPOSASE DDE DOMAIN-CONTAINING PROTEIN"/>
    <property type="match status" value="1"/>
</dbReference>
<reference evidence="2 3" key="1">
    <citation type="journal article" date="2012" name="J. Bacteriol.">
        <title>Genome sequence of Enterococcus hirae (Streptococcus faecalis) ATCC 9790, a model organism for the study of ion transport, bioenergetics, and copper homeostasis.</title>
        <authorList>
            <person name="Gaechter T."/>
            <person name="Wunderlin C."/>
            <person name="Schmidheini T."/>
            <person name="Solioz M."/>
        </authorList>
    </citation>
    <scope>NUCLEOTIDE SEQUENCE [LARGE SCALE GENOMIC DNA]</scope>
    <source>
        <strain evidence="3">ATCC 9790 / DSM 20160 / JCM 8729 / LMG 6399 / NBRC 3181 / NCIMB 6459 / NCDO 1258 / NCTC 12367 / WDCM 00089 / R</strain>
    </source>
</reference>
<gene>
    <name evidence="2" type="ordered locus">EHR_11415</name>
</gene>
<dbReference type="InterPro" id="IPR008490">
    <property type="entry name" value="Transposase_InsH_N"/>
</dbReference>
<dbReference type="Proteomes" id="UP000002895">
    <property type="component" value="Chromosome"/>
</dbReference>
<name>I6T064_ENTHA</name>
<dbReference type="EMBL" id="CP003504">
    <property type="protein sequence ID" value="AFM71162.1"/>
    <property type="molecule type" value="Genomic_DNA"/>
</dbReference>
<dbReference type="Pfam" id="PF05598">
    <property type="entry name" value="DUF772"/>
    <property type="match status" value="1"/>
</dbReference>
<protein>
    <submittedName>
        <fullName evidence="2">Transposase IS4 family protein</fullName>
    </submittedName>
</protein>
<dbReference type="eggNOG" id="COG3666">
    <property type="taxonomic scope" value="Bacteria"/>
</dbReference>
<evidence type="ECO:0000259" key="1">
    <source>
        <dbReference type="Pfam" id="PF05598"/>
    </source>
</evidence>
<dbReference type="PATRIC" id="fig|768486.3.peg.2159"/>
<dbReference type="KEGG" id="ehr:EHR_11415"/>
<dbReference type="PANTHER" id="PTHR33408">
    <property type="entry name" value="TRANSPOSASE"/>
    <property type="match status" value="1"/>
</dbReference>
<dbReference type="AlphaFoldDB" id="I6T064"/>
<dbReference type="HOGENOM" id="CLU_021293_9_3_9"/>
<feature type="domain" description="Transposase InsH N-terminal" evidence="1">
    <location>
        <begin position="16"/>
        <end position="70"/>
    </location>
</feature>
<keyword evidence="3" id="KW-1185">Reference proteome</keyword>
<accession>I6T064</accession>
<proteinExistence type="predicted"/>
<evidence type="ECO:0000313" key="2">
    <source>
        <dbReference type="EMBL" id="AFM71162.1"/>
    </source>
</evidence>
<sequence>MFKNYTINQTTLPLDVEHYIPETDVAFAVHSLVEAIPQALFNQIEQQLGRPAYHPKMMLKILLYAYTQRVFFWQKDRIFIRR</sequence>
<evidence type="ECO:0000313" key="3">
    <source>
        <dbReference type="Proteomes" id="UP000002895"/>
    </source>
</evidence>
<organism evidence="2 3">
    <name type="scientific">Enterococcus hirae (strain ATCC 9790 / DSM 20160 / JCM 8729 / LMG 6399 / NBRC 3181 / NCIMB 6459 / NCDO 1258 / NCTC 12367 / WDCM 00089 / R)</name>
    <dbReference type="NCBI Taxonomy" id="768486"/>
    <lineage>
        <taxon>Bacteria</taxon>
        <taxon>Bacillati</taxon>
        <taxon>Bacillota</taxon>
        <taxon>Bacilli</taxon>
        <taxon>Lactobacillales</taxon>
        <taxon>Enterococcaceae</taxon>
        <taxon>Enterococcus</taxon>
    </lineage>
</organism>